<evidence type="ECO:0000256" key="4">
    <source>
        <dbReference type="ARBA" id="ARBA00026139"/>
    </source>
</evidence>
<dbReference type="AlphaFoldDB" id="A0AA36FRG3"/>
<gene>
    <name evidence="9" type="ORF">MSPICULIGERA_LOCUS3354</name>
</gene>
<reference evidence="9" key="1">
    <citation type="submission" date="2023-06" db="EMBL/GenBank/DDBJ databases">
        <authorList>
            <person name="Delattre M."/>
        </authorList>
    </citation>
    <scope>NUCLEOTIDE SEQUENCE</scope>
    <source>
        <strain evidence="9">AF72</strain>
    </source>
</reference>
<evidence type="ECO:0000256" key="7">
    <source>
        <dbReference type="ARBA" id="ARBA00047303"/>
    </source>
</evidence>
<dbReference type="GO" id="GO:0042276">
    <property type="term" value="P:error-prone translesion synthesis"/>
    <property type="evidence" value="ECO:0007669"/>
    <property type="project" value="InterPro"/>
</dbReference>
<evidence type="ECO:0000256" key="6">
    <source>
        <dbReference type="ARBA" id="ARBA00044768"/>
    </source>
</evidence>
<dbReference type="EMBL" id="CATQJA010000901">
    <property type="protein sequence ID" value="CAJ0564681.1"/>
    <property type="molecule type" value="Genomic_DNA"/>
</dbReference>
<feature type="compositionally biased region" description="Basic and acidic residues" evidence="8">
    <location>
        <begin position="136"/>
        <end position="156"/>
    </location>
</feature>
<evidence type="ECO:0000256" key="5">
    <source>
        <dbReference type="ARBA" id="ARBA00044677"/>
    </source>
</evidence>
<comment type="caution">
    <text evidence="9">The sequence shown here is derived from an EMBL/GenBank/DDBJ whole genome shotgun (WGS) entry which is preliminary data.</text>
</comment>
<sequence>MKRPRRSSPRFSNDFELPKSPKCKKRKSSLDLFESSLDASALSEVPDRRRSIQVAKHRNSFDLYDDSPGSRPIASRLRSMESQLPLRNPAPAFYDSFDDSFVSPIIAKKPCHSNHPYDSFDDSIASSKPDIPFARTIEDKKIERTPTHRPPRRDSYDSFDDSICALKPTPPISEAVIPETQKIEPTARPPPIRRDSYDSFDDSIRSEKPSTSTRNGVEIKIDRTPVSHLKRRDSYDSFDDSLRDEKAPTTTRKGVVEIKIGRMSVSHRKRRESYDSFDDSICEIKPSTSTAKEGLETLAKLDSTPTGRSSKRVWYDSFDDSPCDLKPSTSATANEVETISTSVVQSRRRDSYDSFDDSFCNSRPTTELGAETKIEPTPARRSLRRRDSFDSFDDSVYCPEATPSSGIGVQEIKIGPTPGRRPPRRDSYDSFDDSVCYPSPQPLAVKAEEKENVKPVPPKIAEDANDFDPKPSTSSAAFRKEAAETIKNAPPSEDASTAKRTPKRRRSSYCAVYEYFSKQQPALERKNELAKTLPDARVFTEQLPNNAHRYIATAVARFWRNYEAQLTGKRHFFELIEDGMPCRLYFDLEYDKPANPGLDASTVYMHFINTTIRLIHEIFDMKLTRKNFLALDSTTDSKYSCHVIVHLPGDHLFPGGSSIRFFTDRLAKALMDRAPQKILNRTGNQVVLFDPAVYSKNRLFRLLGSSKVGKDAVLKRATYCTFYGDESPSGERLFLDSLCVPAEPVDESKVIDVVEICLSKPRRAPYAQRQLQFRGQGTQPAYGKTPFPELEQYLKDIFWKWKQDVQFRYLQF</sequence>
<feature type="region of interest" description="Disordered" evidence="8">
    <location>
        <begin position="134"/>
        <end position="254"/>
    </location>
</feature>
<name>A0AA36FRG3_9BILA</name>
<feature type="non-terminal residue" evidence="9">
    <location>
        <position position="812"/>
    </location>
</feature>
<comment type="similarity">
    <text evidence="1">Belongs to the eukaryotic-type primase small subunit family.</text>
</comment>
<organism evidence="9 10">
    <name type="scientific">Mesorhabditis spiculigera</name>
    <dbReference type="NCBI Taxonomy" id="96644"/>
    <lineage>
        <taxon>Eukaryota</taxon>
        <taxon>Metazoa</taxon>
        <taxon>Ecdysozoa</taxon>
        <taxon>Nematoda</taxon>
        <taxon>Chromadorea</taxon>
        <taxon>Rhabditida</taxon>
        <taxon>Rhabditina</taxon>
        <taxon>Rhabditomorpha</taxon>
        <taxon>Rhabditoidea</taxon>
        <taxon>Rhabditidae</taxon>
        <taxon>Mesorhabditinae</taxon>
        <taxon>Mesorhabditis</taxon>
    </lineage>
</organism>
<dbReference type="GO" id="GO:0003682">
    <property type="term" value="F:chromatin binding"/>
    <property type="evidence" value="ECO:0007669"/>
    <property type="project" value="TreeGrafter"/>
</dbReference>
<evidence type="ECO:0000313" key="10">
    <source>
        <dbReference type="Proteomes" id="UP001177023"/>
    </source>
</evidence>
<dbReference type="GO" id="GO:0006264">
    <property type="term" value="P:mitochondrial DNA replication"/>
    <property type="evidence" value="ECO:0007669"/>
    <property type="project" value="TreeGrafter"/>
</dbReference>
<keyword evidence="3" id="KW-0239">DNA-directed DNA polymerase</keyword>
<dbReference type="GO" id="GO:0005634">
    <property type="term" value="C:nucleus"/>
    <property type="evidence" value="ECO:0007669"/>
    <property type="project" value="TreeGrafter"/>
</dbReference>
<feature type="region of interest" description="Disordered" evidence="8">
    <location>
        <begin position="352"/>
        <end position="503"/>
    </location>
</feature>
<keyword evidence="10" id="KW-1185">Reference proteome</keyword>
<evidence type="ECO:0000256" key="8">
    <source>
        <dbReference type="SAM" id="MobiDB-lite"/>
    </source>
</evidence>
<dbReference type="PANTHER" id="PTHR31399">
    <property type="entry name" value="DNA-DIRECTED PRIMASE / POLYMERASE PROTEIN"/>
    <property type="match status" value="1"/>
</dbReference>
<comment type="catalytic activity">
    <reaction evidence="5">
        <text>ssDNA + n NTP = ssDNA/pppN(pN)n-1 hybrid + (n-1) diphosphate.</text>
        <dbReference type="EC" id="2.7.7.102"/>
    </reaction>
</comment>
<evidence type="ECO:0000313" key="9">
    <source>
        <dbReference type="EMBL" id="CAJ0564681.1"/>
    </source>
</evidence>
<dbReference type="InterPro" id="IPR044917">
    <property type="entry name" value="PRIMPOL"/>
</dbReference>
<keyword evidence="3" id="KW-0548">Nucleotidyltransferase</keyword>
<feature type="compositionally biased region" description="Basic and acidic residues" evidence="8">
    <location>
        <begin position="192"/>
        <end position="208"/>
    </location>
</feature>
<keyword evidence="3" id="KW-0808">Transferase</keyword>
<comment type="catalytic activity">
    <reaction evidence="7">
        <text>DNA(n) + a 2'-deoxyribonucleoside 5'-triphosphate = DNA(n+1) + diphosphate</text>
        <dbReference type="Rhea" id="RHEA:22508"/>
        <dbReference type="Rhea" id="RHEA-COMP:17339"/>
        <dbReference type="Rhea" id="RHEA-COMP:17340"/>
        <dbReference type="ChEBI" id="CHEBI:33019"/>
        <dbReference type="ChEBI" id="CHEBI:61560"/>
        <dbReference type="ChEBI" id="CHEBI:173112"/>
        <dbReference type="EC" id="2.7.7.7"/>
    </reaction>
    <physiologicalReaction direction="left-to-right" evidence="7">
        <dbReference type="Rhea" id="RHEA:22509"/>
    </physiologicalReaction>
</comment>
<accession>A0AA36FRG3</accession>
<dbReference type="GO" id="GO:0031297">
    <property type="term" value="P:replication fork processing"/>
    <property type="evidence" value="ECO:0007669"/>
    <property type="project" value="TreeGrafter"/>
</dbReference>
<dbReference type="GO" id="GO:0005759">
    <property type="term" value="C:mitochondrial matrix"/>
    <property type="evidence" value="ECO:0007669"/>
    <property type="project" value="TreeGrafter"/>
</dbReference>
<evidence type="ECO:0000256" key="2">
    <source>
        <dbReference type="ARBA" id="ARBA00012417"/>
    </source>
</evidence>
<dbReference type="PANTHER" id="PTHR31399:SF0">
    <property type="entry name" value="DNA-DIRECTED PRIMASE_POLYMERASE PROTEIN"/>
    <property type="match status" value="1"/>
</dbReference>
<feature type="region of interest" description="Disordered" evidence="8">
    <location>
        <begin position="1"/>
        <end position="23"/>
    </location>
</feature>
<dbReference type="Proteomes" id="UP001177023">
    <property type="component" value="Unassembled WGS sequence"/>
</dbReference>
<feature type="compositionally biased region" description="Basic and acidic residues" evidence="8">
    <location>
        <begin position="232"/>
        <end position="247"/>
    </location>
</feature>
<dbReference type="GO" id="GO:0009411">
    <property type="term" value="P:response to UV"/>
    <property type="evidence" value="ECO:0007669"/>
    <property type="project" value="TreeGrafter"/>
</dbReference>
<protein>
    <recommendedName>
        <fullName evidence="4">DNA-directed primase/polymerase protein</fullName>
        <ecNumber evidence="6">2.7.7.102</ecNumber>
        <ecNumber evidence="2">2.7.7.7</ecNumber>
    </recommendedName>
</protein>
<dbReference type="EC" id="2.7.7.7" evidence="2"/>
<dbReference type="GO" id="GO:0003887">
    <property type="term" value="F:DNA-directed DNA polymerase activity"/>
    <property type="evidence" value="ECO:0007669"/>
    <property type="project" value="UniProtKB-KW"/>
</dbReference>
<evidence type="ECO:0000256" key="3">
    <source>
        <dbReference type="ARBA" id="ARBA00022932"/>
    </source>
</evidence>
<evidence type="ECO:0000256" key="1">
    <source>
        <dbReference type="ARBA" id="ARBA00009762"/>
    </source>
</evidence>
<dbReference type="EC" id="2.7.7.102" evidence="6"/>
<proteinExistence type="inferred from homology"/>